<sequence>MNTRLTVNDTAFASATRLEPDRLQAQRDAFLADTTAVALLEAMPGAAMILNRHRQVLLANQQLRETLDPADADRVVGMRPGELLQCVRASERPGGCGTTHACSQCGAVGAILECLSTRKRSTHECRIRTSGRMGVGAMDLRVHASWLPIRDQEYVVVAVEDISGEKRRAVLERTFFHDLLNTCAGLQGLAEMLASEQPDLETETSLKQDLTRLSSLAVEQIQSQRQLLAAEQGALGVQVGRVDVAELIASQVSLLRHHPVGQGRHVELENVRKGTLHTDPSLLGRVLTNLLKNALEATPDGGTVSVSAELDSDDLTVSVHNEGVIPQPVQLQIFQRSFSTKGGEGRGVGTYSVKLLTERYLKGDVQFVSNDRLGTLFVIVIPDLARVEHRLAA</sequence>
<evidence type="ECO:0000313" key="4">
    <source>
        <dbReference type="Proteomes" id="UP000696931"/>
    </source>
</evidence>
<dbReference type="EMBL" id="JACRIW010000033">
    <property type="protein sequence ID" value="MBI5168733.1"/>
    <property type="molecule type" value="Genomic_DNA"/>
</dbReference>
<proteinExistence type="predicted"/>
<dbReference type="Pfam" id="PF02518">
    <property type="entry name" value="HATPase_c"/>
    <property type="match status" value="1"/>
</dbReference>
<dbReference type="PROSITE" id="PS50109">
    <property type="entry name" value="HIS_KIN"/>
    <property type="match status" value="1"/>
</dbReference>
<protein>
    <submittedName>
        <fullName evidence="3">Sensor histidine kinase</fullName>
    </submittedName>
</protein>
<dbReference type="SMART" id="SM00387">
    <property type="entry name" value="HATPase_c"/>
    <property type="match status" value="1"/>
</dbReference>
<evidence type="ECO:0000313" key="3">
    <source>
        <dbReference type="EMBL" id="MBI5168733.1"/>
    </source>
</evidence>
<dbReference type="AlphaFoldDB" id="A0A933W2D3"/>
<dbReference type="InterPro" id="IPR005467">
    <property type="entry name" value="His_kinase_dom"/>
</dbReference>
<dbReference type="SUPFAM" id="SSF55785">
    <property type="entry name" value="PYP-like sensor domain (PAS domain)"/>
    <property type="match status" value="1"/>
</dbReference>
<dbReference type="PANTHER" id="PTHR43547:SF2">
    <property type="entry name" value="HYBRID SIGNAL TRANSDUCTION HISTIDINE KINASE C"/>
    <property type="match status" value="1"/>
</dbReference>
<accession>A0A933W2D3</accession>
<keyword evidence="1" id="KW-0597">Phosphoprotein</keyword>
<dbReference type="PANTHER" id="PTHR43547">
    <property type="entry name" value="TWO-COMPONENT HISTIDINE KINASE"/>
    <property type="match status" value="1"/>
</dbReference>
<dbReference type="InterPro" id="IPR035965">
    <property type="entry name" value="PAS-like_dom_sf"/>
</dbReference>
<reference evidence="3" key="1">
    <citation type="submission" date="2020-07" db="EMBL/GenBank/DDBJ databases">
        <title>Huge and variable diversity of episymbiotic CPR bacteria and DPANN archaea in groundwater ecosystems.</title>
        <authorList>
            <person name="He C.Y."/>
            <person name="Keren R."/>
            <person name="Whittaker M."/>
            <person name="Farag I.F."/>
            <person name="Doudna J."/>
            <person name="Cate J.H.D."/>
            <person name="Banfield J.F."/>
        </authorList>
    </citation>
    <scope>NUCLEOTIDE SEQUENCE</scope>
    <source>
        <strain evidence="3">NC_groundwater_1813_Pr3_B-0.1um_71_17</strain>
    </source>
</reference>
<evidence type="ECO:0000256" key="1">
    <source>
        <dbReference type="ARBA" id="ARBA00022553"/>
    </source>
</evidence>
<feature type="domain" description="Histidine kinase" evidence="2">
    <location>
        <begin position="174"/>
        <end position="385"/>
    </location>
</feature>
<keyword evidence="3" id="KW-0418">Kinase</keyword>
<dbReference type="Gene3D" id="3.30.565.10">
    <property type="entry name" value="Histidine kinase-like ATPase, C-terminal domain"/>
    <property type="match status" value="1"/>
</dbReference>
<dbReference type="Proteomes" id="UP000696931">
    <property type="component" value="Unassembled WGS sequence"/>
</dbReference>
<name>A0A933W2D3_UNCEI</name>
<evidence type="ECO:0000259" key="2">
    <source>
        <dbReference type="PROSITE" id="PS50109"/>
    </source>
</evidence>
<keyword evidence="3" id="KW-0808">Transferase</keyword>
<dbReference type="InterPro" id="IPR036890">
    <property type="entry name" value="HATPase_C_sf"/>
</dbReference>
<organism evidence="3 4">
    <name type="scientific">Eiseniibacteriota bacterium</name>
    <dbReference type="NCBI Taxonomy" id="2212470"/>
    <lineage>
        <taxon>Bacteria</taxon>
        <taxon>Candidatus Eiseniibacteriota</taxon>
    </lineage>
</organism>
<comment type="caution">
    <text evidence="3">The sequence shown here is derived from an EMBL/GenBank/DDBJ whole genome shotgun (WGS) entry which is preliminary data.</text>
</comment>
<gene>
    <name evidence="3" type="ORF">HZA61_04510</name>
</gene>
<dbReference type="InterPro" id="IPR003594">
    <property type="entry name" value="HATPase_dom"/>
</dbReference>
<dbReference type="SUPFAM" id="SSF55874">
    <property type="entry name" value="ATPase domain of HSP90 chaperone/DNA topoisomerase II/histidine kinase"/>
    <property type="match status" value="1"/>
</dbReference>
<dbReference type="GO" id="GO:0000155">
    <property type="term" value="F:phosphorelay sensor kinase activity"/>
    <property type="evidence" value="ECO:0007669"/>
    <property type="project" value="TreeGrafter"/>
</dbReference>